<dbReference type="InterPro" id="IPR036271">
    <property type="entry name" value="Tet_transcr_reg_TetR-rel_C_sf"/>
</dbReference>
<dbReference type="Pfam" id="PF16925">
    <property type="entry name" value="TetR_C_13"/>
    <property type="match status" value="1"/>
</dbReference>
<dbReference type="Pfam" id="PF00440">
    <property type="entry name" value="TetR_N"/>
    <property type="match status" value="1"/>
</dbReference>
<dbReference type="Proteomes" id="UP000198855">
    <property type="component" value="Unassembled WGS sequence"/>
</dbReference>
<keyword evidence="3" id="KW-0804">Transcription</keyword>
<gene>
    <name evidence="6" type="ORF">SAMN05216378_1313</name>
</gene>
<dbReference type="Gene3D" id="1.10.357.10">
    <property type="entry name" value="Tetracycline Repressor, domain 2"/>
    <property type="match status" value="1"/>
</dbReference>
<evidence type="ECO:0000256" key="3">
    <source>
        <dbReference type="ARBA" id="ARBA00023163"/>
    </source>
</evidence>
<dbReference type="OrthoDB" id="9809772at2"/>
<evidence type="ECO:0000256" key="2">
    <source>
        <dbReference type="ARBA" id="ARBA00023125"/>
    </source>
</evidence>
<dbReference type="SUPFAM" id="SSF48498">
    <property type="entry name" value="Tetracyclin repressor-like, C-terminal domain"/>
    <property type="match status" value="1"/>
</dbReference>
<dbReference type="InterPro" id="IPR001647">
    <property type="entry name" value="HTH_TetR"/>
</dbReference>
<dbReference type="RefSeq" id="WP_091182453.1">
    <property type="nucleotide sequence ID" value="NZ_FOMT01000001.1"/>
</dbReference>
<dbReference type="EMBL" id="FOMT01000001">
    <property type="protein sequence ID" value="SFD76205.1"/>
    <property type="molecule type" value="Genomic_DNA"/>
</dbReference>
<dbReference type="InterPro" id="IPR011075">
    <property type="entry name" value="TetR_C"/>
</dbReference>
<dbReference type="PROSITE" id="PS50977">
    <property type="entry name" value="HTH_TETR_2"/>
    <property type="match status" value="1"/>
</dbReference>
<dbReference type="GO" id="GO:0003677">
    <property type="term" value="F:DNA binding"/>
    <property type="evidence" value="ECO:0007669"/>
    <property type="project" value="UniProtKB-UniRule"/>
</dbReference>
<evidence type="ECO:0000259" key="5">
    <source>
        <dbReference type="PROSITE" id="PS50977"/>
    </source>
</evidence>
<keyword evidence="1" id="KW-0805">Transcription regulation</keyword>
<dbReference type="AlphaFoldDB" id="A0A1I1V077"/>
<feature type="DNA-binding region" description="H-T-H motif" evidence="4">
    <location>
        <begin position="28"/>
        <end position="47"/>
    </location>
</feature>
<keyword evidence="7" id="KW-1185">Reference proteome</keyword>
<keyword evidence="2 4" id="KW-0238">DNA-binding</keyword>
<proteinExistence type="predicted"/>
<name>A0A1I1V077_9BACL</name>
<evidence type="ECO:0000256" key="4">
    <source>
        <dbReference type="PROSITE-ProRule" id="PRU00335"/>
    </source>
</evidence>
<accession>A0A1I1V077</accession>
<dbReference type="PANTHER" id="PTHR47506">
    <property type="entry name" value="TRANSCRIPTIONAL REGULATORY PROTEIN"/>
    <property type="match status" value="1"/>
</dbReference>
<evidence type="ECO:0000313" key="7">
    <source>
        <dbReference type="Proteomes" id="UP000198855"/>
    </source>
</evidence>
<feature type="domain" description="HTH tetR-type" evidence="5">
    <location>
        <begin position="5"/>
        <end position="65"/>
    </location>
</feature>
<organism evidence="6 7">
    <name type="scientific">Paenibacillus catalpae</name>
    <dbReference type="NCBI Taxonomy" id="1045775"/>
    <lineage>
        <taxon>Bacteria</taxon>
        <taxon>Bacillati</taxon>
        <taxon>Bacillota</taxon>
        <taxon>Bacilli</taxon>
        <taxon>Bacillales</taxon>
        <taxon>Paenibacillaceae</taxon>
        <taxon>Paenibacillus</taxon>
    </lineage>
</organism>
<dbReference type="PANTHER" id="PTHR47506:SF6">
    <property type="entry name" value="HTH-TYPE TRANSCRIPTIONAL REPRESSOR NEMR"/>
    <property type="match status" value="1"/>
</dbReference>
<dbReference type="InterPro" id="IPR009057">
    <property type="entry name" value="Homeodomain-like_sf"/>
</dbReference>
<evidence type="ECO:0000313" key="6">
    <source>
        <dbReference type="EMBL" id="SFD76205.1"/>
    </source>
</evidence>
<sequence>MTKSKNTSEVILDTAQSYVQEFGFNGFSYAHIAEKVGIRTASIHYHFPNKEDLGEALIVRYLKQFHATAAQIDSETPNYLDKLRKYILIYQAPVQDYCTCLSVMLSSDLSTLPEKVREALAQFFTANLSWLEQVLEQGRSEGHLQFKGTADVRAHQFLATLQGGQLLARSFRDASRFNRIAEDLISALS</sequence>
<reference evidence="7" key="1">
    <citation type="submission" date="2016-10" db="EMBL/GenBank/DDBJ databases">
        <authorList>
            <person name="Varghese N."/>
            <person name="Submissions S."/>
        </authorList>
    </citation>
    <scope>NUCLEOTIDE SEQUENCE [LARGE SCALE GENOMIC DNA]</scope>
    <source>
        <strain evidence="7">CGMCC 1.10784</strain>
    </source>
</reference>
<dbReference type="SUPFAM" id="SSF46689">
    <property type="entry name" value="Homeodomain-like"/>
    <property type="match status" value="1"/>
</dbReference>
<evidence type="ECO:0000256" key="1">
    <source>
        <dbReference type="ARBA" id="ARBA00023015"/>
    </source>
</evidence>
<dbReference type="STRING" id="1045775.SAMN05216378_1313"/>
<dbReference type="PRINTS" id="PR00455">
    <property type="entry name" value="HTHTETR"/>
</dbReference>
<protein>
    <submittedName>
        <fullName evidence="6">TetR/AcrR family transcriptional regulator, transcriptional repressor for nem operon</fullName>
    </submittedName>
</protein>